<evidence type="ECO:0000256" key="1">
    <source>
        <dbReference type="ARBA" id="ARBA00004123"/>
    </source>
</evidence>
<evidence type="ECO:0000256" key="2">
    <source>
        <dbReference type="ARBA" id="ARBA00023242"/>
    </source>
</evidence>
<protein>
    <recommendedName>
        <fullName evidence="4">Mediator complex subunit 15 KIX domain-containing protein</fullName>
    </recommendedName>
</protein>
<dbReference type="Pfam" id="PF16987">
    <property type="entry name" value="KIX_2"/>
    <property type="match status" value="1"/>
</dbReference>
<organism evidence="5 6">
    <name type="scientific">Miscanthus lutarioriparius</name>
    <dbReference type="NCBI Taxonomy" id="422564"/>
    <lineage>
        <taxon>Eukaryota</taxon>
        <taxon>Viridiplantae</taxon>
        <taxon>Streptophyta</taxon>
        <taxon>Embryophyta</taxon>
        <taxon>Tracheophyta</taxon>
        <taxon>Spermatophyta</taxon>
        <taxon>Magnoliopsida</taxon>
        <taxon>Liliopsida</taxon>
        <taxon>Poales</taxon>
        <taxon>Poaceae</taxon>
        <taxon>PACMAD clade</taxon>
        <taxon>Panicoideae</taxon>
        <taxon>Andropogonodae</taxon>
        <taxon>Andropogoneae</taxon>
        <taxon>Saccharinae</taxon>
        <taxon>Miscanthus</taxon>
    </lineage>
</organism>
<accession>A0A811PIQ2</accession>
<keyword evidence="6" id="KW-1185">Reference proteome</keyword>
<keyword evidence="2" id="KW-0539">Nucleus</keyword>
<dbReference type="InterPro" id="IPR036529">
    <property type="entry name" value="KIX_dom_sf"/>
</dbReference>
<evidence type="ECO:0000256" key="3">
    <source>
        <dbReference type="SAM" id="MobiDB-lite"/>
    </source>
</evidence>
<reference evidence="5" key="1">
    <citation type="submission" date="2020-10" db="EMBL/GenBank/DDBJ databases">
        <authorList>
            <person name="Han B."/>
            <person name="Lu T."/>
            <person name="Zhao Q."/>
            <person name="Huang X."/>
            <person name="Zhao Y."/>
        </authorList>
    </citation>
    <scope>NUCLEOTIDE SEQUENCE</scope>
</reference>
<evidence type="ECO:0000313" key="6">
    <source>
        <dbReference type="Proteomes" id="UP000604825"/>
    </source>
</evidence>
<feature type="domain" description="Mediator complex subunit 15 KIX" evidence="4">
    <location>
        <begin position="34"/>
        <end position="89"/>
    </location>
</feature>
<dbReference type="InterPro" id="IPR036546">
    <property type="entry name" value="MED15_KIX"/>
</dbReference>
<feature type="compositionally biased region" description="Low complexity" evidence="3">
    <location>
        <begin position="456"/>
        <end position="467"/>
    </location>
</feature>
<comment type="subcellular location">
    <subcellularLocation>
        <location evidence="1">Nucleus</location>
    </subcellularLocation>
</comment>
<dbReference type="AlphaFoldDB" id="A0A811PIQ2"/>
<dbReference type="PANTHER" id="PTHR33137">
    <property type="entry name" value="MEDIATOR OF RNA POLYMERASE II TRANSCRIPTION SUBUNIT 15A-RELATED"/>
    <property type="match status" value="1"/>
</dbReference>
<dbReference type="Proteomes" id="UP000604825">
    <property type="component" value="Unassembled WGS sequence"/>
</dbReference>
<dbReference type="EMBL" id="CAJGYO010000007">
    <property type="protein sequence ID" value="CAD6245565.1"/>
    <property type="molecule type" value="Genomic_DNA"/>
</dbReference>
<gene>
    <name evidence="5" type="ORF">NCGR_LOCUS29867</name>
</gene>
<name>A0A811PIQ2_9POAL</name>
<feature type="region of interest" description="Disordered" evidence="3">
    <location>
        <begin position="435"/>
        <end position="482"/>
    </location>
</feature>
<dbReference type="PANTHER" id="PTHR33137:SF4">
    <property type="entry name" value="MEDIATOR OF RNA POLYMERASE II TRANSCRIPTION SUBUNIT 15A-RELATED"/>
    <property type="match status" value="1"/>
</dbReference>
<dbReference type="InterPro" id="IPR044661">
    <property type="entry name" value="MED15a/b/c-like"/>
</dbReference>
<evidence type="ECO:0000259" key="4">
    <source>
        <dbReference type="Pfam" id="PF16987"/>
    </source>
</evidence>
<proteinExistence type="predicted"/>
<feature type="region of interest" description="Disordered" evidence="3">
    <location>
        <begin position="1"/>
        <end position="52"/>
    </location>
</feature>
<feature type="compositionally biased region" description="Polar residues" evidence="3">
    <location>
        <begin position="439"/>
        <end position="455"/>
    </location>
</feature>
<comment type="caution">
    <text evidence="5">The sequence shown here is derived from an EMBL/GenBank/DDBJ whole genome shotgun (WGS) entry which is preliminary data.</text>
</comment>
<dbReference type="GO" id="GO:0005634">
    <property type="term" value="C:nucleus"/>
    <property type="evidence" value="ECO:0007669"/>
    <property type="project" value="UniProtKB-SubCell"/>
</dbReference>
<evidence type="ECO:0000313" key="5">
    <source>
        <dbReference type="EMBL" id="CAD6245565.1"/>
    </source>
</evidence>
<feature type="compositionally biased region" description="Low complexity" evidence="3">
    <location>
        <begin position="12"/>
        <end position="25"/>
    </location>
</feature>
<dbReference type="OrthoDB" id="692789at2759"/>
<dbReference type="Gene3D" id="1.10.246.20">
    <property type="entry name" value="Coactivator CBP, KIX domain"/>
    <property type="match status" value="1"/>
</dbReference>
<dbReference type="GO" id="GO:0031490">
    <property type="term" value="F:chromatin DNA binding"/>
    <property type="evidence" value="ECO:0007669"/>
    <property type="project" value="InterPro"/>
</dbReference>
<sequence length="482" mass="54181">MDGAANWRPTLGDGPAAIADAGGVDPNAAAPAGGDWRTQLQPEERNSSPPPLMETLKKHLPVSVPEGLGELHKIAVRFEEKIYTAAINQCFSSLSSTLVVALLYALAGSFSSSADSTAQIGFPGTGDLQEELYQMIKSLKDQYFVELNDLYNKISIKIQHIDNQMPSQKSAEQYEKMKGFKVMLERALHFLQVNKSSIQPGFREKIPIYERQILSILSSQRRKPVQAPGLQTFQHSASVDSTAQTGHPGAGDLQEELYQMIKRLKDQYFVELNDLYNEISIKIQHIDNRMPSQKSAEQYEKMKGFKVMLERTLHFLQVNTSSIQPASVDSTAQTGHLGTGDLQEELYQMIKSLKDQYFVELNDLYNKISMKIQHIDNHMPAQKSAEQYEKMKGFKVMLERTLHFLQVNKPGFREKIPIYERQILSFLSSQRRKPVQAPGLQTFQQSGGQASSSNISQQHQTSQGLQQHDSHTDQKPQASLPS</sequence>
<dbReference type="GO" id="GO:0003713">
    <property type="term" value="F:transcription coactivator activity"/>
    <property type="evidence" value="ECO:0007669"/>
    <property type="project" value="InterPro"/>
</dbReference>